<dbReference type="GO" id="GO:0005576">
    <property type="term" value="C:extracellular region"/>
    <property type="evidence" value="ECO:0007669"/>
    <property type="project" value="UniProtKB-SubCell"/>
</dbReference>
<protein>
    <recommendedName>
        <fullName evidence="6">Beta-defensin</fullName>
    </recommendedName>
</protein>
<feature type="signal peptide" evidence="6">
    <location>
        <begin position="1"/>
        <end position="19"/>
    </location>
</feature>
<keyword evidence="6" id="KW-0211">Defensin</keyword>
<name>A0A7J7R2H3_MYOMY</name>
<proteinExistence type="inferred from homology"/>
<keyword evidence="6" id="KW-0044">Antibiotic</keyword>
<keyword evidence="3 6" id="KW-0964">Secreted</keyword>
<dbReference type="EMBL" id="JABWUV010000039">
    <property type="protein sequence ID" value="KAF6270282.1"/>
    <property type="molecule type" value="Genomic_DNA"/>
</dbReference>
<evidence type="ECO:0000256" key="1">
    <source>
        <dbReference type="ARBA" id="ARBA00004613"/>
    </source>
</evidence>
<comment type="caution">
    <text evidence="8">The sequence shown here is derived from an EMBL/GenBank/DDBJ whole genome shotgun (WGS) entry which is preliminary data.</text>
</comment>
<evidence type="ECO:0000256" key="2">
    <source>
        <dbReference type="ARBA" id="ARBA00007371"/>
    </source>
</evidence>
<evidence type="ECO:0000256" key="3">
    <source>
        <dbReference type="ARBA" id="ARBA00022525"/>
    </source>
</evidence>
<evidence type="ECO:0000313" key="9">
    <source>
        <dbReference type="Proteomes" id="UP000527355"/>
    </source>
</evidence>
<organism evidence="8 9">
    <name type="scientific">Myotis myotis</name>
    <name type="common">Greater mouse-eared bat</name>
    <name type="synonym">Vespertilio myotis</name>
    <dbReference type="NCBI Taxonomy" id="51298"/>
    <lineage>
        <taxon>Eukaryota</taxon>
        <taxon>Metazoa</taxon>
        <taxon>Chordata</taxon>
        <taxon>Craniata</taxon>
        <taxon>Vertebrata</taxon>
        <taxon>Euteleostomi</taxon>
        <taxon>Mammalia</taxon>
        <taxon>Eutheria</taxon>
        <taxon>Laurasiatheria</taxon>
        <taxon>Chiroptera</taxon>
        <taxon>Yangochiroptera</taxon>
        <taxon>Vespertilionidae</taxon>
        <taxon>Myotis</taxon>
    </lineage>
</organism>
<dbReference type="GO" id="GO:0045087">
    <property type="term" value="P:innate immune response"/>
    <property type="evidence" value="ECO:0007669"/>
    <property type="project" value="InterPro"/>
</dbReference>
<keyword evidence="6" id="KW-0929">Antimicrobial</keyword>
<evidence type="ECO:0000256" key="5">
    <source>
        <dbReference type="ARBA" id="ARBA00023157"/>
    </source>
</evidence>
<gene>
    <name evidence="8" type="ORF">mMyoMyo1_003776</name>
</gene>
<accession>A0A7J7R2H3</accession>
<evidence type="ECO:0000256" key="6">
    <source>
        <dbReference type="RuleBase" id="RU231113"/>
    </source>
</evidence>
<dbReference type="AlphaFoldDB" id="A0A7J7R2H3"/>
<dbReference type="GO" id="GO:0042742">
    <property type="term" value="P:defense response to bacterium"/>
    <property type="evidence" value="ECO:0007669"/>
    <property type="project" value="UniProtKB-UniRule"/>
</dbReference>
<keyword evidence="4 6" id="KW-0732">Signal</keyword>
<sequence>MKTILLLLAVFLLLAPVRGDLDADKICGYGTARCRWNCKRQEFKIGVCPNTNPCCLKRRMAPH</sequence>
<keyword evidence="9" id="KW-1185">Reference proteome</keyword>
<keyword evidence="5" id="KW-1015">Disulfide bond</keyword>
<feature type="domain" description="Beta-defensin" evidence="7">
    <location>
        <begin position="26"/>
        <end position="55"/>
    </location>
</feature>
<reference evidence="8 9" key="1">
    <citation type="journal article" date="2020" name="Nature">
        <title>Six reference-quality genomes reveal evolution of bat adaptations.</title>
        <authorList>
            <person name="Jebb D."/>
            <person name="Huang Z."/>
            <person name="Pippel M."/>
            <person name="Hughes G.M."/>
            <person name="Lavrichenko K."/>
            <person name="Devanna P."/>
            <person name="Winkler S."/>
            <person name="Jermiin L.S."/>
            <person name="Skirmuntt E.C."/>
            <person name="Katzourakis A."/>
            <person name="Burkitt-Gray L."/>
            <person name="Ray D.A."/>
            <person name="Sullivan K.A.M."/>
            <person name="Roscito J.G."/>
            <person name="Kirilenko B.M."/>
            <person name="Davalos L.M."/>
            <person name="Corthals A.P."/>
            <person name="Power M.L."/>
            <person name="Jones G."/>
            <person name="Ransome R.D."/>
            <person name="Dechmann D.K.N."/>
            <person name="Locatelli A.G."/>
            <person name="Puechmaille S.J."/>
            <person name="Fedrigo O."/>
            <person name="Jarvis E.D."/>
            <person name="Hiller M."/>
            <person name="Vernes S.C."/>
            <person name="Myers E.W."/>
            <person name="Teeling E.C."/>
        </authorList>
    </citation>
    <scope>NUCLEOTIDE SEQUENCE [LARGE SCALE GENOMIC DNA]</scope>
    <source>
        <strain evidence="8">MMyoMyo1</strain>
        <tissue evidence="8">Flight muscle</tissue>
    </source>
</reference>
<dbReference type="Proteomes" id="UP000527355">
    <property type="component" value="Unassembled WGS sequence"/>
</dbReference>
<comment type="similarity">
    <text evidence="2 6">Belongs to the beta-defensin family.</text>
</comment>
<evidence type="ECO:0000256" key="4">
    <source>
        <dbReference type="ARBA" id="ARBA00022729"/>
    </source>
</evidence>
<feature type="chain" id="PRO_5029936281" description="Beta-defensin" evidence="6">
    <location>
        <begin position="20"/>
        <end position="63"/>
    </location>
</feature>
<evidence type="ECO:0000313" key="8">
    <source>
        <dbReference type="EMBL" id="KAF6270282.1"/>
    </source>
</evidence>
<comment type="subcellular location">
    <subcellularLocation>
        <location evidence="1 6">Secreted</location>
    </subcellularLocation>
</comment>
<comment type="function">
    <text evidence="6">Has antibacterial activity.</text>
</comment>
<evidence type="ECO:0000259" key="7">
    <source>
        <dbReference type="Pfam" id="PF13841"/>
    </source>
</evidence>
<dbReference type="InterPro" id="IPR025933">
    <property type="entry name" value="Beta_defensin_dom"/>
</dbReference>
<dbReference type="Pfam" id="PF13841">
    <property type="entry name" value="Defensin_beta_2"/>
    <property type="match status" value="1"/>
</dbReference>